<keyword evidence="3" id="KW-1185">Reference proteome</keyword>
<dbReference type="AlphaFoldDB" id="A0A139H323"/>
<feature type="transmembrane region" description="Helical" evidence="1">
    <location>
        <begin position="58"/>
        <end position="81"/>
    </location>
</feature>
<sequence length="87" mass="9519">MSRLPPRPTKAFDEKDWVTGDDPMSFEDIIARFACVFLVVALAAALHQRWATAGQLVGFLLCFVLPVFLSWLLGACSLHAMPCAGLP</sequence>
<proteinExistence type="predicted"/>
<protein>
    <submittedName>
        <fullName evidence="2">Uncharacterized protein</fullName>
    </submittedName>
</protein>
<evidence type="ECO:0000256" key="1">
    <source>
        <dbReference type="SAM" id="Phobius"/>
    </source>
</evidence>
<name>A0A139H323_9PEZI</name>
<gene>
    <name evidence="2" type="ORF">AC578_8323</name>
</gene>
<comment type="caution">
    <text evidence="2">The sequence shown here is derived from an EMBL/GenBank/DDBJ whole genome shotgun (WGS) entry which is preliminary data.</text>
</comment>
<dbReference type="EMBL" id="LFZN01000162">
    <property type="protein sequence ID" value="KXS96812.1"/>
    <property type="molecule type" value="Genomic_DNA"/>
</dbReference>
<feature type="transmembrane region" description="Helical" evidence="1">
    <location>
        <begin position="29"/>
        <end position="46"/>
    </location>
</feature>
<reference evidence="2 3" key="1">
    <citation type="submission" date="2015-07" db="EMBL/GenBank/DDBJ databases">
        <title>Comparative genomics of the Sigatoka disease complex on banana suggests a link between parallel evolutionary changes in Pseudocercospora fijiensis and Pseudocercospora eumusae and increased virulence on the banana host.</title>
        <authorList>
            <person name="Chang T.-C."/>
            <person name="Salvucci A."/>
            <person name="Crous P.W."/>
            <person name="Stergiopoulos I."/>
        </authorList>
    </citation>
    <scope>NUCLEOTIDE SEQUENCE [LARGE SCALE GENOMIC DNA]</scope>
    <source>
        <strain evidence="2 3">CBS 114824</strain>
    </source>
</reference>
<keyword evidence="1" id="KW-0812">Transmembrane</keyword>
<dbReference type="Proteomes" id="UP000070133">
    <property type="component" value="Unassembled WGS sequence"/>
</dbReference>
<organism evidence="2 3">
    <name type="scientific">Pseudocercospora eumusae</name>
    <dbReference type="NCBI Taxonomy" id="321146"/>
    <lineage>
        <taxon>Eukaryota</taxon>
        <taxon>Fungi</taxon>
        <taxon>Dikarya</taxon>
        <taxon>Ascomycota</taxon>
        <taxon>Pezizomycotina</taxon>
        <taxon>Dothideomycetes</taxon>
        <taxon>Dothideomycetidae</taxon>
        <taxon>Mycosphaerellales</taxon>
        <taxon>Mycosphaerellaceae</taxon>
        <taxon>Pseudocercospora</taxon>
    </lineage>
</organism>
<evidence type="ECO:0000313" key="3">
    <source>
        <dbReference type="Proteomes" id="UP000070133"/>
    </source>
</evidence>
<evidence type="ECO:0000313" key="2">
    <source>
        <dbReference type="EMBL" id="KXS96812.1"/>
    </source>
</evidence>
<accession>A0A139H323</accession>
<keyword evidence="1" id="KW-1133">Transmembrane helix</keyword>
<keyword evidence="1" id="KW-0472">Membrane</keyword>